<evidence type="ECO:0000313" key="2">
    <source>
        <dbReference type="Proteomes" id="UP000215914"/>
    </source>
</evidence>
<dbReference type="PANTHER" id="PTHR14000">
    <property type="entry name" value="FINGER CCCH DOMAIN PROTEIN, PUTATIVE (DUF3755)-RELATED"/>
    <property type="match status" value="1"/>
</dbReference>
<gene>
    <name evidence="1" type="ORF">HannXRQ_Chr14g0453591</name>
</gene>
<protein>
    <submittedName>
        <fullName evidence="1">Uncharacterized protein</fullName>
    </submittedName>
</protein>
<dbReference type="Proteomes" id="UP000215914">
    <property type="component" value="Chromosome 14"/>
</dbReference>
<dbReference type="InterPro" id="IPR022228">
    <property type="entry name" value="DUF3755"/>
</dbReference>
<evidence type="ECO:0000313" key="1">
    <source>
        <dbReference type="EMBL" id="OTF99166.1"/>
    </source>
</evidence>
<name>A0A251SJY5_HELAN</name>
<dbReference type="InParanoid" id="A0A251SJY5"/>
<accession>A0A251SJY5</accession>
<organism evidence="1 2">
    <name type="scientific">Helianthus annuus</name>
    <name type="common">Common sunflower</name>
    <dbReference type="NCBI Taxonomy" id="4232"/>
    <lineage>
        <taxon>Eukaryota</taxon>
        <taxon>Viridiplantae</taxon>
        <taxon>Streptophyta</taxon>
        <taxon>Embryophyta</taxon>
        <taxon>Tracheophyta</taxon>
        <taxon>Spermatophyta</taxon>
        <taxon>Magnoliopsida</taxon>
        <taxon>eudicotyledons</taxon>
        <taxon>Gunneridae</taxon>
        <taxon>Pentapetalae</taxon>
        <taxon>asterids</taxon>
        <taxon>campanulids</taxon>
        <taxon>Asterales</taxon>
        <taxon>Asteraceae</taxon>
        <taxon>Asteroideae</taxon>
        <taxon>Heliantheae alliance</taxon>
        <taxon>Heliantheae</taxon>
        <taxon>Helianthus</taxon>
    </lineage>
</organism>
<dbReference type="Pfam" id="PF12579">
    <property type="entry name" value="DUF3755"/>
    <property type="match status" value="1"/>
</dbReference>
<dbReference type="PANTHER" id="PTHR14000:SF24">
    <property type="entry name" value="HOMEODOMAIN-LIKE PROTEIN-RELATED"/>
    <property type="match status" value="1"/>
</dbReference>
<dbReference type="EMBL" id="CM007903">
    <property type="protein sequence ID" value="OTF99166.1"/>
    <property type="molecule type" value="Genomic_DNA"/>
</dbReference>
<dbReference type="AlphaFoldDB" id="A0A251SJY5"/>
<reference evidence="2" key="1">
    <citation type="journal article" date="2017" name="Nature">
        <title>The sunflower genome provides insights into oil metabolism, flowering and Asterid evolution.</title>
        <authorList>
            <person name="Badouin H."/>
            <person name="Gouzy J."/>
            <person name="Grassa C.J."/>
            <person name="Murat F."/>
            <person name="Staton S.E."/>
            <person name="Cottret L."/>
            <person name="Lelandais-Briere C."/>
            <person name="Owens G.L."/>
            <person name="Carrere S."/>
            <person name="Mayjonade B."/>
            <person name="Legrand L."/>
            <person name="Gill N."/>
            <person name="Kane N.C."/>
            <person name="Bowers J.E."/>
            <person name="Hubner S."/>
            <person name="Bellec A."/>
            <person name="Berard A."/>
            <person name="Berges H."/>
            <person name="Blanchet N."/>
            <person name="Boniface M.C."/>
            <person name="Brunel D."/>
            <person name="Catrice O."/>
            <person name="Chaidir N."/>
            <person name="Claudel C."/>
            <person name="Donnadieu C."/>
            <person name="Faraut T."/>
            <person name="Fievet G."/>
            <person name="Helmstetter N."/>
            <person name="King M."/>
            <person name="Knapp S.J."/>
            <person name="Lai Z."/>
            <person name="Le Paslier M.C."/>
            <person name="Lippi Y."/>
            <person name="Lorenzon L."/>
            <person name="Mandel J.R."/>
            <person name="Marage G."/>
            <person name="Marchand G."/>
            <person name="Marquand E."/>
            <person name="Bret-Mestries E."/>
            <person name="Morien E."/>
            <person name="Nambeesan S."/>
            <person name="Nguyen T."/>
            <person name="Pegot-Espagnet P."/>
            <person name="Pouilly N."/>
            <person name="Raftis F."/>
            <person name="Sallet E."/>
            <person name="Schiex T."/>
            <person name="Thomas J."/>
            <person name="Vandecasteele C."/>
            <person name="Vares D."/>
            <person name="Vear F."/>
            <person name="Vautrin S."/>
            <person name="Crespi M."/>
            <person name="Mangin B."/>
            <person name="Burke J.M."/>
            <person name="Salse J."/>
            <person name="Munos S."/>
            <person name="Vincourt P."/>
            <person name="Rieseberg L.H."/>
            <person name="Langlade N.B."/>
        </authorList>
    </citation>
    <scope>NUCLEOTIDE SEQUENCE [LARGE SCALE GENOMIC DNA]</scope>
    <source>
        <strain evidence="2">cv. SF193</strain>
    </source>
</reference>
<keyword evidence="2" id="KW-1185">Reference proteome</keyword>
<proteinExistence type="predicted"/>
<sequence>MLPLCITLTVSNTCRYADESGMIKYVKIASTLRNKTVRDVAIRCRWMACFTNMRNLADKTKETRGTEFVEEVKRYEALQSSMRHLLEQNNRVLGQISTNIHTLKLQDNFDLFRQTKNNITAILNDMRCMPGPPVPVSLNEDLANAILSIKTQTMMFSSSGGMNMKQEPGYW</sequence>